<protein>
    <submittedName>
        <fullName evidence="2">Unannotated protein</fullName>
    </submittedName>
</protein>
<evidence type="ECO:0000313" key="2">
    <source>
        <dbReference type="EMBL" id="CAB4906738.1"/>
    </source>
</evidence>
<reference evidence="2" key="1">
    <citation type="submission" date="2020-05" db="EMBL/GenBank/DDBJ databases">
        <authorList>
            <person name="Chiriac C."/>
            <person name="Salcher M."/>
            <person name="Ghai R."/>
            <person name="Kavagutti S V."/>
        </authorList>
    </citation>
    <scope>NUCLEOTIDE SEQUENCE</scope>
</reference>
<evidence type="ECO:0000256" key="1">
    <source>
        <dbReference type="SAM" id="MobiDB-lite"/>
    </source>
</evidence>
<dbReference type="EMBL" id="CAFBMB010000117">
    <property type="protein sequence ID" value="CAB4906738.1"/>
    <property type="molecule type" value="Genomic_DNA"/>
</dbReference>
<sequence>MFPAEAAAVISGEKQRLSEYGNPRGTGESNRTPLYSAQEPARLMRGDVITMANKDTKRPNGKTAAAKTLKEKRADKKDKADAKAKYKEV</sequence>
<feature type="compositionally biased region" description="Basic and acidic residues" evidence="1">
    <location>
        <begin position="68"/>
        <end position="89"/>
    </location>
</feature>
<name>A0A6J7GJF6_9ZZZZ</name>
<accession>A0A6J7GJF6</accession>
<organism evidence="2">
    <name type="scientific">freshwater metagenome</name>
    <dbReference type="NCBI Taxonomy" id="449393"/>
    <lineage>
        <taxon>unclassified sequences</taxon>
        <taxon>metagenomes</taxon>
        <taxon>ecological metagenomes</taxon>
    </lineage>
</organism>
<feature type="region of interest" description="Disordered" evidence="1">
    <location>
        <begin position="53"/>
        <end position="89"/>
    </location>
</feature>
<gene>
    <name evidence="2" type="ORF">UFOPK3516_01236</name>
</gene>
<feature type="region of interest" description="Disordered" evidence="1">
    <location>
        <begin position="1"/>
        <end position="35"/>
    </location>
</feature>
<dbReference type="AlphaFoldDB" id="A0A6J7GJF6"/>
<proteinExistence type="predicted"/>